<reference evidence="2" key="1">
    <citation type="submission" date="2020-05" db="EMBL/GenBank/DDBJ databases">
        <title>WGS assembly of Panicum virgatum.</title>
        <authorList>
            <person name="Lovell J.T."/>
            <person name="Jenkins J."/>
            <person name="Shu S."/>
            <person name="Juenger T.E."/>
            <person name="Schmutz J."/>
        </authorList>
    </citation>
    <scope>NUCLEOTIDE SEQUENCE</scope>
    <source>
        <strain evidence="2">AP13</strain>
    </source>
</reference>
<evidence type="ECO:0000313" key="2">
    <source>
        <dbReference type="EMBL" id="KAG2635045.1"/>
    </source>
</evidence>
<feature type="region of interest" description="Disordered" evidence="1">
    <location>
        <begin position="62"/>
        <end position="114"/>
    </location>
</feature>
<dbReference type="AlphaFoldDB" id="A0A8T0VK60"/>
<organism evidence="2 3">
    <name type="scientific">Panicum virgatum</name>
    <name type="common">Blackwell switchgrass</name>
    <dbReference type="NCBI Taxonomy" id="38727"/>
    <lineage>
        <taxon>Eukaryota</taxon>
        <taxon>Viridiplantae</taxon>
        <taxon>Streptophyta</taxon>
        <taxon>Embryophyta</taxon>
        <taxon>Tracheophyta</taxon>
        <taxon>Spermatophyta</taxon>
        <taxon>Magnoliopsida</taxon>
        <taxon>Liliopsida</taxon>
        <taxon>Poales</taxon>
        <taxon>Poaceae</taxon>
        <taxon>PACMAD clade</taxon>
        <taxon>Panicoideae</taxon>
        <taxon>Panicodae</taxon>
        <taxon>Paniceae</taxon>
        <taxon>Panicinae</taxon>
        <taxon>Panicum</taxon>
        <taxon>Panicum sect. Hiantes</taxon>
    </lineage>
</organism>
<protein>
    <submittedName>
        <fullName evidence="2">Uncharacterized protein</fullName>
    </submittedName>
</protein>
<feature type="region of interest" description="Disordered" evidence="1">
    <location>
        <begin position="1"/>
        <end position="36"/>
    </location>
</feature>
<comment type="caution">
    <text evidence="2">The sequence shown here is derived from an EMBL/GenBank/DDBJ whole genome shotgun (WGS) entry which is preliminary data.</text>
</comment>
<name>A0A8T0VK60_PANVG</name>
<gene>
    <name evidence="2" type="ORF">PVAP13_2NG314706</name>
</gene>
<sequence>MASTQGGSPDLAKGTRRRGALGDGSKSRNSSSPVKFARATVKSAPLLVESILIRPLGLDTSFPASGSKGTSAGPGHRVLQPRRVEERGPYGAGTDGQGVVVEDERRVGSWALSG</sequence>
<evidence type="ECO:0000256" key="1">
    <source>
        <dbReference type="SAM" id="MobiDB-lite"/>
    </source>
</evidence>
<accession>A0A8T0VK60</accession>
<proteinExistence type="predicted"/>
<dbReference type="Proteomes" id="UP000823388">
    <property type="component" value="Chromosome 2N"/>
</dbReference>
<evidence type="ECO:0000313" key="3">
    <source>
        <dbReference type="Proteomes" id="UP000823388"/>
    </source>
</evidence>
<dbReference type="EMBL" id="CM029040">
    <property type="protein sequence ID" value="KAG2635045.1"/>
    <property type="molecule type" value="Genomic_DNA"/>
</dbReference>
<keyword evidence="3" id="KW-1185">Reference proteome</keyword>